<feature type="domain" description="UspA" evidence="2">
    <location>
        <begin position="1"/>
        <end position="156"/>
    </location>
</feature>
<dbReference type="Gene3D" id="3.40.50.620">
    <property type="entry name" value="HUPs"/>
    <property type="match status" value="1"/>
</dbReference>
<evidence type="ECO:0000313" key="3">
    <source>
        <dbReference type="EMBL" id="RCJ27071.1"/>
    </source>
</evidence>
<dbReference type="InterPro" id="IPR014729">
    <property type="entry name" value="Rossmann-like_a/b/a_fold"/>
</dbReference>
<dbReference type="AlphaFoldDB" id="A0A367QTP2"/>
<gene>
    <name evidence="3" type="ORF">A6770_02605</name>
</gene>
<reference evidence="3" key="1">
    <citation type="submission" date="2016-04" db="EMBL/GenBank/DDBJ databases">
        <authorList>
            <person name="Tabuchi Yagui T.R."/>
        </authorList>
    </citation>
    <scope>NUCLEOTIDE SEQUENCE [LARGE SCALE GENOMIC DNA]</scope>
    <source>
        <strain evidence="3">NIES-26</strain>
    </source>
</reference>
<sequence>MFYKILVAVDRTQMGQHVFEQGVSLAKEINAEVMLLHVLSPLEDAYLSPVFTQPDAMYPTLQTHPMDNHIREWEAMKKERLDWLRSLTNVAINAGVKTGFTQNMGDAGRIICEVASSWPADLIIVGRRGLAGISEFFLGSISNYVLHHAPCSVLAIQGKMNNTTEKPQDAQIKST</sequence>
<comment type="similarity">
    <text evidence="1">Belongs to the universal stress protein A family.</text>
</comment>
<comment type="caution">
    <text evidence="3">The sequence shown here is derived from an EMBL/GenBank/DDBJ whole genome shotgun (WGS) entry which is preliminary data.</text>
</comment>
<dbReference type="Pfam" id="PF00582">
    <property type="entry name" value="Usp"/>
    <property type="match status" value="1"/>
</dbReference>
<keyword evidence="4" id="KW-1185">Reference proteome</keyword>
<evidence type="ECO:0000313" key="4">
    <source>
        <dbReference type="Proteomes" id="UP000252107"/>
    </source>
</evidence>
<proteinExistence type="inferred from homology"/>
<dbReference type="PANTHER" id="PTHR46268:SF8">
    <property type="entry name" value="UNIVERSAL STRESS PROTEIN SLL1388"/>
    <property type="match status" value="1"/>
</dbReference>
<dbReference type="PRINTS" id="PR01438">
    <property type="entry name" value="UNVRSLSTRESS"/>
</dbReference>
<dbReference type="SUPFAM" id="SSF52402">
    <property type="entry name" value="Adenine nucleotide alpha hydrolases-like"/>
    <property type="match status" value="1"/>
</dbReference>
<dbReference type="PANTHER" id="PTHR46268">
    <property type="entry name" value="STRESS RESPONSE PROTEIN NHAX"/>
    <property type="match status" value="1"/>
</dbReference>
<dbReference type="EMBL" id="LXQD01000306">
    <property type="protein sequence ID" value="RCJ27071.1"/>
    <property type="molecule type" value="Genomic_DNA"/>
</dbReference>
<protein>
    <submittedName>
        <fullName evidence="3">Universal stress protein UspA</fullName>
    </submittedName>
</protein>
<dbReference type="InterPro" id="IPR006015">
    <property type="entry name" value="Universal_stress_UspA"/>
</dbReference>
<evidence type="ECO:0000259" key="2">
    <source>
        <dbReference type="Pfam" id="PF00582"/>
    </source>
</evidence>
<dbReference type="CDD" id="cd00293">
    <property type="entry name" value="USP-like"/>
    <property type="match status" value="1"/>
</dbReference>
<accession>A0A367QTP2</accession>
<organism evidence="3 4">
    <name type="scientific">Nostoc minutum NIES-26</name>
    <dbReference type="NCBI Taxonomy" id="1844469"/>
    <lineage>
        <taxon>Bacteria</taxon>
        <taxon>Bacillati</taxon>
        <taxon>Cyanobacteriota</taxon>
        <taxon>Cyanophyceae</taxon>
        <taxon>Nostocales</taxon>
        <taxon>Nostocaceae</taxon>
        <taxon>Nostoc</taxon>
    </lineage>
</organism>
<dbReference type="InterPro" id="IPR006016">
    <property type="entry name" value="UspA"/>
</dbReference>
<dbReference type="Proteomes" id="UP000252107">
    <property type="component" value="Unassembled WGS sequence"/>
</dbReference>
<name>A0A367QTP2_9NOSO</name>
<evidence type="ECO:0000256" key="1">
    <source>
        <dbReference type="ARBA" id="ARBA00008791"/>
    </source>
</evidence>